<evidence type="ECO:0000256" key="1">
    <source>
        <dbReference type="SAM" id="MobiDB-lite"/>
    </source>
</evidence>
<gene>
    <name evidence="2" type="ORF">GCM10019016_094790</name>
</gene>
<protein>
    <recommendedName>
        <fullName evidence="4">Methyltransferase domain-containing protein</fullName>
    </recommendedName>
</protein>
<dbReference type="EMBL" id="BAAAXF010000068">
    <property type="protein sequence ID" value="GAA3502370.1"/>
    <property type="molecule type" value="Genomic_DNA"/>
</dbReference>
<dbReference type="Gene3D" id="3.40.50.150">
    <property type="entry name" value="Vaccinia Virus protein VP39"/>
    <property type="match status" value="1"/>
</dbReference>
<evidence type="ECO:0000313" key="3">
    <source>
        <dbReference type="Proteomes" id="UP001501455"/>
    </source>
</evidence>
<feature type="compositionally biased region" description="Low complexity" evidence="1">
    <location>
        <begin position="30"/>
        <end position="39"/>
    </location>
</feature>
<dbReference type="SUPFAM" id="SSF53335">
    <property type="entry name" value="S-adenosyl-L-methionine-dependent methyltransferases"/>
    <property type="match status" value="1"/>
</dbReference>
<feature type="region of interest" description="Disordered" evidence="1">
    <location>
        <begin position="26"/>
        <end position="54"/>
    </location>
</feature>
<proteinExistence type="predicted"/>
<dbReference type="Pfam" id="PF01209">
    <property type="entry name" value="Ubie_methyltran"/>
    <property type="match status" value="1"/>
</dbReference>
<keyword evidence="3" id="KW-1185">Reference proteome</keyword>
<accession>A0ABP6U5U3</accession>
<evidence type="ECO:0000313" key="2">
    <source>
        <dbReference type="EMBL" id="GAA3502370.1"/>
    </source>
</evidence>
<comment type="caution">
    <text evidence="2">The sequence shown here is derived from an EMBL/GenBank/DDBJ whole genome shotgun (WGS) entry which is preliminary data.</text>
</comment>
<sequence>MFDAVTISFGLRNVQDTDAALREMHRVTRPADASSSASSRTRHGRRSAPSTPST</sequence>
<evidence type="ECO:0008006" key="4">
    <source>
        <dbReference type="Google" id="ProtNLM"/>
    </source>
</evidence>
<organism evidence="2 3">
    <name type="scientific">Streptomyces prasinosporus</name>
    <dbReference type="NCBI Taxonomy" id="68256"/>
    <lineage>
        <taxon>Bacteria</taxon>
        <taxon>Bacillati</taxon>
        <taxon>Actinomycetota</taxon>
        <taxon>Actinomycetes</taxon>
        <taxon>Kitasatosporales</taxon>
        <taxon>Streptomycetaceae</taxon>
        <taxon>Streptomyces</taxon>
        <taxon>Streptomyces albogriseolus group</taxon>
    </lineage>
</organism>
<dbReference type="Proteomes" id="UP001501455">
    <property type="component" value="Unassembled WGS sequence"/>
</dbReference>
<reference evidence="3" key="1">
    <citation type="journal article" date="2019" name="Int. J. Syst. Evol. Microbiol.">
        <title>The Global Catalogue of Microorganisms (GCM) 10K type strain sequencing project: providing services to taxonomists for standard genome sequencing and annotation.</title>
        <authorList>
            <consortium name="The Broad Institute Genomics Platform"/>
            <consortium name="The Broad Institute Genome Sequencing Center for Infectious Disease"/>
            <person name="Wu L."/>
            <person name="Ma J."/>
        </authorList>
    </citation>
    <scope>NUCLEOTIDE SEQUENCE [LARGE SCALE GENOMIC DNA]</scope>
    <source>
        <strain evidence="3">JCM 4816</strain>
    </source>
</reference>
<dbReference type="InterPro" id="IPR029063">
    <property type="entry name" value="SAM-dependent_MTases_sf"/>
</dbReference>
<name>A0ABP6U5U3_9ACTN</name>